<protein>
    <recommendedName>
        <fullName evidence="3">Interferon-induced protein 44</fullName>
    </recommendedName>
</protein>
<proteinExistence type="predicted"/>
<gene>
    <name evidence="1" type="ORF">SKAU_G00028890</name>
</gene>
<dbReference type="PANTHER" id="PTHR14241">
    <property type="entry name" value="INTERFERON-INDUCED PROTEIN 44"/>
    <property type="match status" value="1"/>
</dbReference>
<dbReference type="OrthoDB" id="25620at2759"/>
<evidence type="ECO:0000313" key="1">
    <source>
        <dbReference type="EMBL" id="KAJ8382111.1"/>
    </source>
</evidence>
<dbReference type="PANTHER" id="PTHR14241:SF28">
    <property type="entry name" value="INTERFERON-INDUCED PROTEIN 44-LIKE"/>
    <property type="match status" value="1"/>
</dbReference>
<dbReference type="Proteomes" id="UP001152622">
    <property type="component" value="Chromosome 1"/>
</dbReference>
<evidence type="ECO:0000313" key="2">
    <source>
        <dbReference type="Proteomes" id="UP001152622"/>
    </source>
</evidence>
<accession>A0A9Q1GD79</accession>
<dbReference type="Gene3D" id="3.40.50.300">
    <property type="entry name" value="P-loop containing nucleotide triphosphate hydrolases"/>
    <property type="match status" value="2"/>
</dbReference>
<sequence length="652" mass="73170">MYVVSEPDDIYGNIWAEGKENCLEVELHRVQGIADVLPNPWRALTWTEKHNEELRQNLVSFKPTCEVLSKVRILLLGPVGAGKSSFVNSIKSVMYRYVSLMSCVGTTPEGFTKKLKSYEIWAEKGGLPTALTLCDVLALGESKETGLTLHDILQVIKGHVPEGHKFQRKAPIYPSAAGYQLAPALKDRIHCVAFVLDASKVLFYNKCLEDQLKEIRWEISDMDIPHVILLTNVDKVCKAVEADVQYVYRSHILKERIHKAAELMGLPVSFVLPVKNYSSEHSVNCNTDILLLSALNCMLGTIDDGRFPSLVPLEPNQESSLSELPAMSNTMQLLTYQNRMYVVSEPDDIYGNIWAEGKENCLEVELHRVQDIADIGLLPNPWRALTWTEKHNEELRQNLVSFKPTCEVLSKVRILLLGPVGAGKSSFVNSIKSVMYRYVSLMSCVGTTPEGFTKKLKSYEIWAEKGGLPTALTLCDVLALGESKETGLTLHDTLQVIKGHVPEGHKFQRKAPIYSSTAGYQLAPALKDRIHCVAFVLDASKVLFYNKCLEDQLKEIRWEISDMDIPHVILLTNVDKVCKAVEADVQYVYRSHILKERIHKAAELMGLPVSFVLPVKNYSSVSLLWFHWSPIKRAAFQSSPAMSNTMQVVGKE</sequence>
<dbReference type="InterPro" id="IPR027417">
    <property type="entry name" value="P-loop_NTPase"/>
</dbReference>
<organism evidence="1 2">
    <name type="scientific">Synaphobranchus kaupii</name>
    <name type="common">Kaup's arrowtooth eel</name>
    <dbReference type="NCBI Taxonomy" id="118154"/>
    <lineage>
        <taxon>Eukaryota</taxon>
        <taxon>Metazoa</taxon>
        <taxon>Chordata</taxon>
        <taxon>Craniata</taxon>
        <taxon>Vertebrata</taxon>
        <taxon>Euteleostomi</taxon>
        <taxon>Actinopterygii</taxon>
        <taxon>Neopterygii</taxon>
        <taxon>Teleostei</taxon>
        <taxon>Anguilliformes</taxon>
        <taxon>Synaphobranchidae</taxon>
        <taxon>Synaphobranchus</taxon>
    </lineage>
</organism>
<comment type="caution">
    <text evidence="1">The sequence shown here is derived from an EMBL/GenBank/DDBJ whole genome shotgun (WGS) entry which is preliminary data.</text>
</comment>
<dbReference type="EMBL" id="JAINUF010000001">
    <property type="protein sequence ID" value="KAJ8382111.1"/>
    <property type="molecule type" value="Genomic_DNA"/>
</dbReference>
<name>A0A9Q1GD79_SYNKA</name>
<reference evidence="1" key="1">
    <citation type="journal article" date="2023" name="Science">
        <title>Genome structures resolve the early diversification of teleost fishes.</title>
        <authorList>
            <person name="Parey E."/>
            <person name="Louis A."/>
            <person name="Montfort J."/>
            <person name="Bouchez O."/>
            <person name="Roques C."/>
            <person name="Iampietro C."/>
            <person name="Lluch J."/>
            <person name="Castinel A."/>
            <person name="Donnadieu C."/>
            <person name="Desvignes T."/>
            <person name="Floi Bucao C."/>
            <person name="Jouanno E."/>
            <person name="Wen M."/>
            <person name="Mejri S."/>
            <person name="Dirks R."/>
            <person name="Jansen H."/>
            <person name="Henkel C."/>
            <person name="Chen W.J."/>
            <person name="Zahm M."/>
            <person name="Cabau C."/>
            <person name="Klopp C."/>
            <person name="Thompson A.W."/>
            <person name="Robinson-Rechavi M."/>
            <person name="Braasch I."/>
            <person name="Lecointre G."/>
            <person name="Bobe J."/>
            <person name="Postlethwait J.H."/>
            <person name="Berthelot C."/>
            <person name="Roest Crollius H."/>
            <person name="Guiguen Y."/>
        </authorList>
    </citation>
    <scope>NUCLEOTIDE SEQUENCE</scope>
    <source>
        <strain evidence="1">WJC10195</strain>
    </source>
</reference>
<dbReference type="SUPFAM" id="SSF52540">
    <property type="entry name" value="P-loop containing nucleoside triphosphate hydrolases"/>
    <property type="match status" value="2"/>
</dbReference>
<evidence type="ECO:0008006" key="3">
    <source>
        <dbReference type="Google" id="ProtNLM"/>
    </source>
</evidence>
<dbReference type="GO" id="GO:0006955">
    <property type="term" value="P:immune response"/>
    <property type="evidence" value="ECO:0007669"/>
    <property type="project" value="TreeGrafter"/>
</dbReference>
<dbReference type="AlphaFoldDB" id="A0A9Q1GD79"/>
<keyword evidence="2" id="KW-1185">Reference proteome</keyword>